<dbReference type="Pfam" id="PF12704">
    <property type="entry name" value="MacB_PCD"/>
    <property type="match status" value="1"/>
</dbReference>
<evidence type="ECO:0000313" key="11">
    <source>
        <dbReference type="Proteomes" id="UP000001227"/>
    </source>
</evidence>
<evidence type="ECO:0000256" key="4">
    <source>
        <dbReference type="ARBA" id="ARBA00022692"/>
    </source>
</evidence>
<dbReference type="HOGENOM" id="CLU_000604_8_1_10"/>
<feature type="transmembrane region" description="Helical" evidence="7">
    <location>
        <begin position="322"/>
        <end position="345"/>
    </location>
</feature>
<keyword evidence="4 7" id="KW-0812">Transmembrane</keyword>
<name>B3ERD6_AMOA5</name>
<dbReference type="AlphaFoldDB" id="B3ERD6"/>
<proteinExistence type="inferred from homology"/>
<evidence type="ECO:0000256" key="6">
    <source>
        <dbReference type="ARBA" id="ARBA00023136"/>
    </source>
</evidence>
<feature type="domain" description="MacB-like periplasmic core" evidence="9">
    <location>
        <begin position="25"/>
        <end position="247"/>
    </location>
</feature>
<dbReference type="PANTHER" id="PTHR30489">
    <property type="entry name" value="LIPOPROTEIN-RELEASING SYSTEM TRANSMEMBRANE PROTEIN LOLE"/>
    <property type="match status" value="1"/>
</dbReference>
<gene>
    <name evidence="10" type="ordered locus">Aasi_0365</name>
</gene>
<comment type="similarity">
    <text evidence="2">Belongs to the ABC-4 integral membrane protein family. LolC/E subfamily.</text>
</comment>
<dbReference type="STRING" id="452471.Aasi_0365"/>
<organism evidence="10 11">
    <name type="scientific">Amoebophilus asiaticus (strain 5a2)</name>
    <dbReference type="NCBI Taxonomy" id="452471"/>
    <lineage>
        <taxon>Bacteria</taxon>
        <taxon>Pseudomonadati</taxon>
        <taxon>Bacteroidota</taxon>
        <taxon>Cytophagia</taxon>
        <taxon>Cytophagales</taxon>
        <taxon>Amoebophilaceae</taxon>
        <taxon>Candidatus Amoebophilus</taxon>
    </lineage>
</organism>
<feature type="domain" description="ABC3 transporter permease C-terminal" evidence="8">
    <location>
        <begin position="278"/>
        <end position="403"/>
    </location>
</feature>
<dbReference type="EMBL" id="CP001102">
    <property type="protein sequence ID" value="ACE05788.1"/>
    <property type="molecule type" value="Genomic_DNA"/>
</dbReference>
<sequence>MHTAFFIAKRYFSTKSKGNLIYRMSLIACLSVALGTMALLVVLSIFNGLEGVVRRLFYAFDPDIKIELKQGKYFSISPELIHKIESVSEVTKVVEVIEENVLFTYHGHQLVAKLKGVSRNFVQDCPLATHIIQGKLELEQDGHNFALVGAGIQYALSIRLNNIFEELQVFYPKNNKLSALTAQNLYQTGWIKPGAIFAIEKHFDENYVIVPLNFATNLLGNSDKRTALEVQVMQGSSIAKVQKALQTFLPQEFKVLNRDEQQMTLMQTIRIERMLVFMTFAFIVIVASLNIFFILSMLVLAKRPDIAILYSLGATSRTIRNIFLLNGLLIGLSGALAGMLLAWFLTWLQQKFGIISMGMQTSLIEAYPVKRQISDFIYVGIGVFLTTLVASYRPALLASRINIREHL</sequence>
<protein>
    <recommendedName>
        <fullName evidence="12">ABC3 transporter permease protein domain-containing protein</fullName>
    </recommendedName>
</protein>
<dbReference type="GO" id="GO:0098797">
    <property type="term" value="C:plasma membrane protein complex"/>
    <property type="evidence" value="ECO:0007669"/>
    <property type="project" value="TreeGrafter"/>
</dbReference>
<keyword evidence="6 7" id="KW-0472">Membrane</keyword>
<feature type="transmembrane region" description="Helical" evidence="7">
    <location>
        <begin position="20"/>
        <end position="46"/>
    </location>
</feature>
<evidence type="ECO:0000256" key="1">
    <source>
        <dbReference type="ARBA" id="ARBA00004651"/>
    </source>
</evidence>
<keyword evidence="11" id="KW-1185">Reference proteome</keyword>
<dbReference type="PANTHER" id="PTHR30489:SF0">
    <property type="entry name" value="LIPOPROTEIN-RELEASING SYSTEM TRANSMEMBRANE PROTEIN LOLE"/>
    <property type="match status" value="1"/>
</dbReference>
<dbReference type="KEGG" id="aas:Aasi_0365"/>
<evidence type="ECO:0000313" key="10">
    <source>
        <dbReference type="EMBL" id="ACE05788.1"/>
    </source>
</evidence>
<evidence type="ECO:0000259" key="8">
    <source>
        <dbReference type="Pfam" id="PF02687"/>
    </source>
</evidence>
<dbReference type="InterPro" id="IPR051447">
    <property type="entry name" value="Lipoprotein-release_system"/>
</dbReference>
<dbReference type="GO" id="GO:0044874">
    <property type="term" value="P:lipoprotein localization to outer membrane"/>
    <property type="evidence" value="ECO:0007669"/>
    <property type="project" value="TreeGrafter"/>
</dbReference>
<dbReference type="Proteomes" id="UP000001227">
    <property type="component" value="Chromosome"/>
</dbReference>
<evidence type="ECO:0000256" key="3">
    <source>
        <dbReference type="ARBA" id="ARBA00022475"/>
    </source>
</evidence>
<evidence type="ECO:0000256" key="7">
    <source>
        <dbReference type="SAM" id="Phobius"/>
    </source>
</evidence>
<keyword evidence="5 7" id="KW-1133">Transmembrane helix</keyword>
<evidence type="ECO:0000256" key="5">
    <source>
        <dbReference type="ARBA" id="ARBA00022989"/>
    </source>
</evidence>
<dbReference type="InterPro" id="IPR025857">
    <property type="entry name" value="MacB_PCD"/>
</dbReference>
<dbReference type="Pfam" id="PF02687">
    <property type="entry name" value="FtsX"/>
    <property type="match status" value="1"/>
</dbReference>
<evidence type="ECO:0008006" key="12">
    <source>
        <dbReference type="Google" id="ProtNLM"/>
    </source>
</evidence>
<dbReference type="RefSeq" id="WP_012472550.1">
    <property type="nucleotide sequence ID" value="NC_010830.1"/>
</dbReference>
<accession>B3ERD6</accession>
<reference evidence="10 11" key="1">
    <citation type="journal article" date="2010" name="J. Bacteriol.">
        <title>The genome of the amoeba symbiont 'Candidatus Amoebophilus asiaticus' reveals common mechanisms for host cell interaction among amoeba-associated bacteria.</title>
        <authorList>
            <person name="Schmitz-Esser S."/>
            <person name="Tischler P."/>
            <person name="Arnold R."/>
            <person name="Montanaro J."/>
            <person name="Wagner M."/>
            <person name="Rattei T."/>
            <person name="Horn M."/>
        </authorList>
    </citation>
    <scope>NUCLEOTIDE SEQUENCE [LARGE SCALE GENOMIC DNA]</scope>
    <source>
        <strain evidence="10 11">5a2</strain>
    </source>
</reference>
<evidence type="ECO:0000256" key="2">
    <source>
        <dbReference type="ARBA" id="ARBA00005236"/>
    </source>
</evidence>
<feature type="transmembrane region" description="Helical" evidence="7">
    <location>
        <begin position="274"/>
        <end position="301"/>
    </location>
</feature>
<comment type="subcellular location">
    <subcellularLocation>
        <location evidence="1">Cell membrane</location>
        <topology evidence="1">Multi-pass membrane protein</topology>
    </subcellularLocation>
</comment>
<dbReference type="InterPro" id="IPR003838">
    <property type="entry name" value="ABC3_permease_C"/>
</dbReference>
<feature type="transmembrane region" description="Helical" evidence="7">
    <location>
        <begin position="376"/>
        <end position="396"/>
    </location>
</feature>
<dbReference type="eggNOG" id="COG4591">
    <property type="taxonomic scope" value="Bacteria"/>
</dbReference>
<keyword evidence="3" id="KW-1003">Cell membrane</keyword>
<evidence type="ECO:0000259" key="9">
    <source>
        <dbReference type="Pfam" id="PF12704"/>
    </source>
</evidence>
<dbReference type="OrthoDB" id="1522724at2"/>